<dbReference type="EMBL" id="JBJVNI010000016">
    <property type="protein sequence ID" value="MFM9612764.1"/>
    <property type="molecule type" value="Genomic_DNA"/>
</dbReference>
<evidence type="ECO:0000313" key="1">
    <source>
        <dbReference type="EMBL" id="MFM9612764.1"/>
    </source>
</evidence>
<dbReference type="Pfam" id="PF21848">
    <property type="entry name" value="DUF6907"/>
    <property type="match status" value="1"/>
</dbReference>
<gene>
    <name evidence="1" type="ORF">ACKI18_29180</name>
</gene>
<protein>
    <submittedName>
        <fullName evidence="1">DUF6907 domain-containing protein</fullName>
    </submittedName>
</protein>
<accession>A0ABW9HXD0</accession>
<name>A0ABW9HXD0_9ACTN</name>
<organism evidence="1 2">
    <name type="scientific">Streptomyces niveiscabiei</name>
    <dbReference type="NCBI Taxonomy" id="164115"/>
    <lineage>
        <taxon>Bacteria</taxon>
        <taxon>Bacillati</taxon>
        <taxon>Actinomycetota</taxon>
        <taxon>Actinomycetes</taxon>
        <taxon>Kitasatosporales</taxon>
        <taxon>Streptomycetaceae</taxon>
        <taxon>Streptomyces</taxon>
    </lineage>
</organism>
<dbReference type="Proteomes" id="UP001631957">
    <property type="component" value="Unassembled WGS sequence"/>
</dbReference>
<proteinExistence type="predicted"/>
<keyword evidence="2" id="KW-1185">Reference proteome</keyword>
<comment type="caution">
    <text evidence="1">The sequence shown here is derived from an EMBL/GenBank/DDBJ whole genome shotgun (WGS) entry which is preliminary data.</text>
</comment>
<evidence type="ECO:0000313" key="2">
    <source>
        <dbReference type="Proteomes" id="UP001631957"/>
    </source>
</evidence>
<sequence>MPDHDNSSRTVTVPTCDHGPVTVWEPDWCTGSDREHQFGGYRVDISHTSPDYEFTVSTSRGTPVLLRTCFEQRPFTERPPGHAPFMNVEMDGDWHPHDSDDLRRLSDTLVAHADRLRELADHLDDLTNAFETTDATKSGMYGPTSPEKGLGG</sequence>
<dbReference type="RefSeq" id="WP_409122583.1">
    <property type="nucleotide sequence ID" value="NZ_JBJVNI010000016.1"/>
</dbReference>
<reference evidence="1 2" key="1">
    <citation type="submission" date="2024-12" db="EMBL/GenBank/DDBJ databases">
        <title>Forecasting of Potato common scab and diversities of Pathogenic streptomyces spp. in china.</title>
        <authorList>
            <person name="Handique U."/>
            <person name="Wu J."/>
        </authorList>
    </citation>
    <scope>NUCLEOTIDE SEQUENCE [LARGE SCALE GENOMIC DNA]</scope>
    <source>
        <strain evidence="1 2">ZRIMU1530</strain>
    </source>
</reference>
<dbReference type="InterPro" id="IPR054202">
    <property type="entry name" value="DUF6907"/>
</dbReference>